<dbReference type="AlphaFoldDB" id="A0A399EER4"/>
<name>A0A399EER4_9DEIN</name>
<accession>A0A399EER4</accession>
<dbReference type="EMBL" id="QWKZ01000147">
    <property type="protein sequence ID" value="RIH81639.1"/>
    <property type="molecule type" value="Genomic_DNA"/>
</dbReference>
<dbReference type="Proteomes" id="UP000265800">
    <property type="component" value="Unassembled WGS sequence"/>
</dbReference>
<gene>
    <name evidence="1" type="ORF">Mlute_02741</name>
</gene>
<reference evidence="1 2" key="1">
    <citation type="submission" date="2018-08" db="EMBL/GenBank/DDBJ databases">
        <title>Meiothermus luteus KCTC 52599 genome sequencing project.</title>
        <authorList>
            <person name="Da Costa M.S."/>
            <person name="Albuquerque L."/>
            <person name="Raposo P."/>
            <person name="Froufe H.J.C."/>
            <person name="Barroso C.S."/>
            <person name="Egas C."/>
        </authorList>
    </citation>
    <scope>NUCLEOTIDE SEQUENCE [LARGE SCALE GENOMIC DNA]</scope>
    <source>
        <strain evidence="1 2">KCTC 52599</strain>
    </source>
</reference>
<evidence type="ECO:0000313" key="2">
    <source>
        <dbReference type="Proteomes" id="UP000265800"/>
    </source>
</evidence>
<protein>
    <submittedName>
        <fullName evidence="1">Uncharacterized protein</fullName>
    </submittedName>
</protein>
<keyword evidence="2" id="KW-1185">Reference proteome</keyword>
<comment type="caution">
    <text evidence="1">The sequence shown here is derived from an EMBL/GenBank/DDBJ whole genome shotgun (WGS) entry which is preliminary data.</text>
</comment>
<evidence type="ECO:0000313" key="1">
    <source>
        <dbReference type="EMBL" id="RIH81639.1"/>
    </source>
</evidence>
<sequence>MLWARTKVRTLIIYNPEYYQKRLKGIKAEGPKSLLVAWSLREPLCWIVGTNIPLDLARTVQRPPRPLLKDFQETPRELNMAEAKKIALAVLRAEGLEPREEPVVLPGDPELLAAAIAPRLRVCIEGWTVEETARRLVKLKFSDLEPDQPVGVADVGNPIPTVVYLDDPRPMRWEGVSA</sequence>
<proteinExistence type="predicted"/>
<organism evidence="1 2">
    <name type="scientific">Meiothermus luteus</name>
    <dbReference type="NCBI Taxonomy" id="2026184"/>
    <lineage>
        <taxon>Bacteria</taxon>
        <taxon>Thermotogati</taxon>
        <taxon>Deinococcota</taxon>
        <taxon>Deinococci</taxon>
        <taxon>Thermales</taxon>
        <taxon>Thermaceae</taxon>
        <taxon>Meiothermus</taxon>
    </lineage>
</organism>